<dbReference type="Pfam" id="PF00378">
    <property type="entry name" value="ECH_1"/>
    <property type="match status" value="1"/>
</dbReference>
<comment type="similarity">
    <text evidence="1 2">Belongs to the enoyl-CoA hydratase/isomerase family.</text>
</comment>
<dbReference type="CDD" id="cd06558">
    <property type="entry name" value="crotonase-like"/>
    <property type="match status" value="1"/>
</dbReference>
<dbReference type="SUPFAM" id="SSF52096">
    <property type="entry name" value="ClpP/crotonase"/>
    <property type="match status" value="1"/>
</dbReference>
<evidence type="ECO:0000313" key="4">
    <source>
        <dbReference type="Proteomes" id="UP001595812"/>
    </source>
</evidence>
<keyword evidence="4" id="KW-1185">Reference proteome</keyword>
<dbReference type="PROSITE" id="PS00166">
    <property type="entry name" value="ENOYL_COA_HYDRATASE"/>
    <property type="match status" value="1"/>
</dbReference>
<comment type="caution">
    <text evidence="3">The sequence shown here is derived from an EMBL/GenBank/DDBJ whole genome shotgun (WGS) entry which is preliminary data.</text>
</comment>
<accession>A0ABV8AIL4</accession>
<evidence type="ECO:0000256" key="1">
    <source>
        <dbReference type="ARBA" id="ARBA00005254"/>
    </source>
</evidence>
<dbReference type="PANTHER" id="PTHR43802">
    <property type="entry name" value="ENOYL-COA HYDRATASE"/>
    <property type="match status" value="1"/>
</dbReference>
<dbReference type="InterPro" id="IPR029045">
    <property type="entry name" value="ClpP/crotonase-like_dom_sf"/>
</dbReference>
<dbReference type="EMBL" id="JBHSAT010000021">
    <property type="protein sequence ID" value="MFC3877888.1"/>
    <property type="molecule type" value="Genomic_DNA"/>
</dbReference>
<dbReference type="PANTHER" id="PTHR43802:SF1">
    <property type="entry name" value="IP11341P-RELATED"/>
    <property type="match status" value="1"/>
</dbReference>
<dbReference type="RefSeq" id="WP_386101170.1">
    <property type="nucleotide sequence ID" value="NZ_JBHSAT010000021.1"/>
</dbReference>
<gene>
    <name evidence="3" type="ORF">ACFOSX_11685</name>
</gene>
<name>A0ABV8AIL4_9FLAO</name>
<dbReference type="InterPro" id="IPR014748">
    <property type="entry name" value="Enoyl-CoA_hydra_C"/>
</dbReference>
<protein>
    <submittedName>
        <fullName evidence="3">Enoyl-CoA hydratase-related protein</fullName>
    </submittedName>
</protein>
<reference evidence="4" key="1">
    <citation type="journal article" date="2019" name="Int. J. Syst. Evol. Microbiol.">
        <title>The Global Catalogue of Microorganisms (GCM) 10K type strain sequencing project: providing services to taxonomists for standard genome sequencing and annotation.</title>
        <authorList>
            <consortium name="The Broad Institute Genomics Platform"/>
            <consortium name="The Broad Institute Genome Sequencing Center for Infectious Disease"/>
            <person name="Wu L."/>
            <person name="Ma J."/>
        </authorList>
    </citation>
    <scope>NUCLEOTIDE SEQUENCE [LARGE SCALE GENOMIC DNA]</scope>
    <source>
        <strain evidence="4">CECT 8979</strain>
    </source>
</reference>
<dbReference type="Proteomes" id="UP001595812">
    <property type="component" value="Unassembled WGS sequence"/>
</dbReference>
<evidence type="ECO:0000256" key="2">
    <source>
        <dbReference type="RuleBase" id="RU003707"/>
    </source>
</evidence>
<dbReference type="Gene3D" id="1.10.12.10">
    <property type="entry name" value="Lyase 2-enoyl-coa Hydratase, Chain A, domain 2"/>
    <property type="match status" value="1"/>
</dbReference>
<evidence type="ECO:0000313" key="3">
    <source>
        <dbReference type="EMBL" id="MFC3877888.1"/>
    </source>
</evidence>
<dbReference type="Gene3D" id="3.90.226.10">
    <property type="entry name" value="2-enoyl-CoA Hydratase, Chain A, domain 1"/>
    <property type="match status" value="1"/>
</dbReference>
<sequence length="260" mass="28473">MNQSILLEIKNKIATITLNRREVFNSFNREMALRLQKVLDDCETNPEVRAIVLTGNGKAFCAGQDLKEVTNPELNPGFKKILEEHYNPIITRLRSIKKPIIGAINGVAAGAGANIALACDIVVAHNKVSFIQAFSLIGLVPDSGGTFFLPRLIGFQKAQALAMLGDKISAGEAEKMGMIYKVVNLDEFEETINQLALKLANMPTKALGYIKELFNSSMTNTLEDQLALESKLQIDAASTDDYAEGVAAFIEKRKPIFKGK</sequence>
<dbReference type="InterPro" id="IPR018376">
    <property type="entry name" value="Enoyl-CoA_hyd/isom_CS"/>
</dbReference>
<organism evidence="3 4">
    <name type="scientific">Winogradskyella maritima</name>
    <dbReference type="NCBI Taxonomy" id="1517766"/>
    <lineage>
        <taxon>Bacteria</taxon>
        <taxon>Pseudomonadati</taxon>
        <taxon>Bacteroidota</taxon>
        <taxon>Flavobacteriia</taxon>
        <taxon>Flavobacteriales</taxon>
        <taxon>Flavobacteriaceae</taxon>
        <taxon>Winogradskyella</taxon>
    </lineage>
</organism>
<dbReference type="InterPro" id="IPR001753">
    <property type="entry name" value="Enoyl-CoA_hydra/iso"/>
</dbReference>
<proteinExistence type="inferred from homology"/>